<gene>
    <name evidence="2" type="ORF">JCM21738_2196</name>
</gene>
<keyword evidence="3" id="KW-1185">Reference proteome</keyword>
<keyword evidence="1" id="KW-1133">Transmembrane helix</keyword>
<dbReference type="EMBL" id="BAUW01000021">
    <property type="protein sequence ID" value="GAE45399.1"/>
    <property type="molecule type" value="Genomic_DNA"/>
</dbReference>
<evidence type="ECO:0000256" key="1">
    <source>
        <dbReference type="SAM" id="Phobius"/>
    </source>
</evidence>
<evidence type="ECO:0000313" key="2">
    <source>
        <dbReference type="EMBL" id="GAE45399.1"/>
    </source>
</evidence>
<dbReference type="RefSeq" id="WP_243462953.1">
    <property type="nucleotide sequence ID" value="NZ_BAUW01000021.1"/>
</dbReference>
<reference evidence="2 3" key="1">
    <citation type="submission" date="2013-12" db="EMBL/GenBank/DDBJ databases">
        <title>NBRP : Genome information of microbial organism related human and environment.</title>
        <authorList>
            <person name="Hattori M."/>
            <person name="Oshima K."/>
            <person name="Inaba H."/>
            <person name="Suda W."/>
            <person name="Sakamoto M."/>
            <person name="Iino T."/>
            <person name="Kitahara M."/>
            <person name="Oshida Y."/>
            <person name="Iida T."/>
            <person name="Kudo T."/>
            <person name="Itoh T."/>
            <person name="Ahmed I."/>
            <person name="Ohkuma M."/>
        </authorList>
    </citation>
    <scope>NUCLEOTIDE SEQUENCE [LARGE SCALE GENOMIC DNA]</scope>
    <source>
        <strain evidence="2 3">JCM 21738</strain>
    </source>
</reference>
<accession>W4RP65</accession>
<sequence>MKYVSNMVASFEKKLAIILMFAMAVIVAAAVIFRYVFNNLYSGREKYRFSY</sequence>
<feature type="transmembrane region" description="Helical" evidence="1">
    <location>
        <begin position="15"/>
        <end position="37"/>
    </location>
</feature>
<dbReference type="AlphaFoldDB" id="W4RP65"/>
<keyword evidence="1" id="KW-0472">Membrane</keyword>
<evidence type="ECO:0000313" key="3">
    <source>
        <dbReference type="Proteomes" id="UP000018949"/>
    </source>
</evidence>
<proteinExistence type="predicted"/>
<dbReference type="Proteomes" id="UP000018949">
    <property type="component" value="Unassembled WGS sequence"/>
</dbReference>
<organism evidence="2 3">
    <name type="scientific">Mesobacillus boroniphilus JCM 21738</name>
    <dbReference type="NCBI Taxonomy" id="1294265"/>
    <lineage>
        <taxon>Bacteria</taxon>
        <taxon>Bacillati</taxon>
        <taxon>Bacillota</taxon>
        <taxon>Bacilli</taxon>
        <taxon>Bacillales</taxon>
        <taxon>Bacillaceae</taxon>
        <taxon>Mesobacillus</taxon>
    </lineage>
</organism>
<comment type="caution">
    <text evidence="2">The sequence shown here is derived from an EMBL/GenBank/DDBJ whole genome shotgun (WGS) entry which is preliminary data.</text>
</comment>
<name>W4RP65_9BACI</name>
<keyword evidence="1" id="KW-0812">Transmembrane</keyword>
<protein>
    <submittedName>
        <fullName evidence="2">Uncharacterized protein</fullName>
    </submittedName>
</protein>